<gene>
    <name evidence="8" type="ORF">FC92_GL002017</name>
</gene>
<comment type="caution">
    <text evidence="8">The sequence shown here is derived from an EMBL/GenBank/DDBJ whole genome shotgun (WGS) entry which is preliminary data.</text>
</comment>
<name>A0A0R1MI28_9LACO</name>
<keyword evidence="4 6" id="KW-1133">Transmembrane helix</keyword>
<evidence type="ECO:0000256" key="3">
    <source>
        <dbReference type="ARBA" id="ARBA00022692"/>
    </source>
</evidence>
<feature type="transmembrane region" description="Helical" evidence="6">
    <location>
        <begin position="47"/>
        <end position="64"/>
    </location>
</feature>
<reference evidence="8 9" key="1">
    <citation type="journal article" date="2015" name="Genome Announc.">
        <title>Expanding the biotechnology potential of lactobacilli through comparative genomics of 213 strains and associated genera.</title>
        <authorList>
            <person name="Sun Z."/>
            <person name="Harris H.M."/>
            <person name="McCann A."/>
            <person name="Guo C."/>
            <person name="Argimon S."/>
            <person name="Zhang W."/>
            <person name="Yang X."/>
            <person name="Jeffery I.B."/>
            <person name="Cooney J.C."/>
            <person name="Kagawa T.F."/>
            <person name="Liu W."/>
            <person name="Song Y."/>
            <person name="Salvetti E."/>
            <person name="Wrobel A."/>
            <person name="Rasinkangas P."/>
            <person name="Parkhill J."/>
            <person name="Rea M.C."/>
            <person name="O'Sullivan O."/>
            <person name="Ritari J."/>
            <person name="Douillard F.P."/>
            <person name="Paul Ross R."/>
            <person name="Yang R."/>
            <person name="Briner A.E."/>
            <person name="Felis G.E."/>
            <person name="de Vos W.M."/>
            <person name="Barrangou R."/>
            <person name="Klaenhammer T.R."/>
            <person name="Caufield P.W."/>
            <person name="Cui Y."/>
            <person name="Zhang H."/>
            <person name="O'Toole P.W."/>
        </authorList>
    </citation>
    <scope>NUCLEOTIDE SEQUENCE [LARGE SCALE GENOMIC DNA]</scope>
    <source>
        <strain evidence="8 9">DSM 19519</strain>
    </source>
</reference>
<organism evidence="8 9">
    <name type="scientific">Liquorilactobacillus hordei DSM 19519</name>
    <dbReference type="NCBI Taxonomy" id="1423759"/>
    <lineage>
        <taxon>Bacteria</taxon>
        <taxon>Bacillati</taxon>
        <taxon>Bacillota</taxon>
        <taxon>Bacilli</taxon>
        <taxon>Lactobacillales</taxon>
        <taxon>Lactobacillaceae</taxon>
        <taxon>Liquorilactobacillus</taxon>
    </lineage>
</organism>
<keyword evidence="3 6" id="KW-0812">Transmembrane</keyword>
<keyword evidence="9" id="KW-1185">Reference proteome</keyword>
<evidence type="ECO:0000256" key="2">
    <source>
        <dbReference type="ARBA" id="ARBA00009399"/>
    </source>
</evidence>
<evidence type="ECO:0000256" key="4">
    <source>
        <dbReference type="ARBA" id="ARBA00022989"/>
    </source>
</evidence>
<proteinExistence type="inferred from homology"/>
<evidence type="ECO:0000259" key="7">
    <source>
        <dbReference type="Pfam" id="PF04138"/>
    </source>
</evidence>
<dbReference type="GO" id="GO:0005886">
    <property type="term" value="C:plasma membrane"/>
    <property type="evidence" value="ECO:0007669"/>
    <property type="project" value="TreeGrafter"/>
</dbReference>
<accession>A0A0R1MI28</accession>
<evidence type="ECO:0000256" key="1">
    <source>
        <dbReference type="ARBA" id="ARBA00004141"/>
    </source>
</evidence>
<dbReference type="InterPro" id="IPR051401">
    <property type="entry name" value="GtrA_CellWall_Glycosyl"/>
</dbReference>
<dbReference type="AlphaFoldDB" id="A0A0R1MI28"/>
<dbReference type="EMBL" id="AZDX01000007">
    <property type="protein sequence ID" value="KRL07241.1"/>
    <property type="molecule type" value="Genomic_DNA"/>
</dbReference>
<dbReference type="GeneID" id="98311644"/>
<protein>
    <submittedName>
        <fullName evidence="8">GtcA family membrane protein</fullName>
    </submittedName>
</protein>
<comment type="subcellular location">
    <subcellularLocation>
        <location evidence="1">Membrane</location>
        <topology evidence="1">Multi-pass membrane protein</topology>
    </subcellularLocation>
</comment>
<dbReference type="Proteomes" id="UP000051448">
    <property type="component" value="Unassembled WGS sequence"/>
</dbReference>
<evidence type="ECO:0000313" key="9">
    <source>
        <dbReference type="Proteomes" id="UP000051448"/>
    </source>
</evidence>
<dbReference type="RefSeq" id="WP_057869196.1">
    <property type="nucleotide sequence ID" value="NZ_AZDX01000007.1"/>
</dbReference>
<dbReference type="InterPro" id="IPR007267">
    <property type="entry name" value="GtrA_DPMS_TM"/>
</dbReference>
<dbReference type="OrthoDB" id="361483at2"/>
<feature type="transmembrane region" description="Helical" evidence="6">
    <location>
        <begin position="14"/>
        <end position="35"/>
    </location>
</feature>
<dbReference type="GO" id="GO:0000271">
    <property type="term" value="P:polysaccharide biosynthetic process"/>
    <property type="evidence" value="ECO:0007669"/>
    <property type="project" value="InterPro"/>
</dbReference>
<dbReference type="STRING" id="1423759.FC92_GL002017"/>
<keyword evidence="5 6" id="KW-0472">Membrane</keyword>
<feature type="domain" description="GtrA/DPMS transmembrane" evidence="7">
    <location>
        <begin position="17"/>
        <end position="133"/>
    </location>
</feature>
<dbReference type="Pfam" id="PF04138">
    <property type="entry name" value="GtrA_DPMS_TM"/>
    <property type="match status" value="1"/>
</dbReference>
<dbReference type="PANTHER" id="PTHR38459">
    <property type="entry name" value="PROPHAGE BACTOPRENOL-LINKED GLUCOSE TRANSLOCASE HOMOLOG"/>
    <property type="match status" value="1"/>
</dbReference>
<dbReference type="PANTHER" id="PTHR38459:SF5">
    <property type="entry name" value="CELL WALL TEICHOIC ACID GLYCOSYLATION PROTEIN GTCA"/>
    <property type="match status" value="1"/>
</dbReference>
<dbReference type="PATRIC" id="fig|1423759.3.peg.2109"/>
<evidence type="ECO:0000313" key="8">
    <source>
        <dbReference type="EMBL" id="KRL07241.1"/>
    </source>
</evidence>
<evidence type="ECO:0000256" key="6">
    <source>
        <dbReference type="SAM" id="Phobius"/>
    </source>
</evidence>
<sequence length="138" mass="16102">MNKLIELFEKYKQVIAYLFWGGTTTVINIGIFEIWNLQGLNYQVGNVIAWFVSVAVAYISNKLWVFKTPFGSFKESMHESGSFFFYRSVTLLMDIVITWIGITLLGWNTLLVKIIDNVIVVVANYFFSKWYIFKKTIQ</sequence>
<comment type="similarity">
    <text evidence="2">Belongs to the GtrA family.</text>
</comment>
<evidence type="ECO:0000256" key="5">
    <source>
        <dbReference type="ARBA" id="ARBA00023136"/>
    </source>
</evidence>
<feature type="transmembrane region" description="Helical" evidence="6">
    <location>
        <begin position="84"/>
        <end position="104"/>
    </location>
</feature>